<name>A0ABU3V6V2_9ACTN</name>
<accession>A0ABU3V6V2</accession>
<keyword evidence="1" id="KW-0732">Signal</keyword>
<reference evidence="2 3" key="1">
    <citation type="submission" date="2023-02" db="EMBL/GenBank/DDBJ databases">
        <authorList>
            <person name="Maleckis M."/>
        </authorList>
    </citation>
    <scope>NUCLEOTIDE SEQUENCE [LARGE SCALE GENOMIC DNA]</scope>
    <source>
        <strain evidence="2 3">P8-A2</strain>
    </source>
</reference>
<dbReference type="RefSeq" id="WP_266945484.1">
    <property type="nucleotide sequence ID" value="NZ_JAPEMK010000005.1"/>
</dbReference>
<keyword evidence="3" id="KW-1185">Reference proteome</keyword>
<feature type="chain" id="PRO_5045961295" description="Peptidoglycan binding domain-containing protein" evidence="1">
    <location>
        <begin position="32"/>
        <end position="103"/>
    </location>
</feature>
<evidence type="ECO:0008006" key="4">
    <source>
        <dbReference type="Google" id="ProtNLM"/>
    </source>
</evidence>
<dbReference type="InterPro" id="IPR036365">
    <property type="entry name" value="PGBD-like_sf"/>
</dbReference>
<gene>
    <name evidence="2" type="ORF">PU648_59005</name>
</gene>
<feature type="signal peptide" evidence="1">
    <location>
        <begin position="1"/>
        <end position="31"/>
    </location>
</feature>
<dbReference type="EMBL" id="JARAKF010000006">
    <property type="protein sequence ID" value="MDU9001916.1"/>
    <property type="molecule type" value="Genomic_DNA"/>
</dbReference>
<evidence type="ECO:0000313" key="2">
    <source>
        <dbReference type="EMBL" id="MDU9001916.1"/>
    </source>
</evidence>
<evidence type="ECO:0000313" key="3">
    <source>
        <dbReference type="Proteomes" id="UP001257627"/>
    </source>
</evidence>
<dbReference type="SUPFAM" id="SSF47090">
    <property type="entry name" value="PGBD-like"/>
    <property type="match status" value="1"/>
</dbReference>
<dbReference type="InterPro" id="IPR036366">
    <property type="entry name" value="PGBDSf"/>
</dbReference>
<evidence type="ECO:0000256" key="1">
    <source>
        <dbReference type="SAM" id="SignalP"/>
    </source>
</evidence>
<organism evidence="2 3">
    <name type="scientific">Streptomyces mirabilis</name>
    <dbReference type="NCBI Taxonomy" id="68239"/>
    <lineage>
        <taxon>Bacteria</taxon>
        <taxon>Bacillati</taxon>
        <taxon>Actinomycetota</taxon>
        <taxon>Actinomycetes</taxon>
        <taxon>Kitasatosporales</taxon>
        <taxon>Streptomycetaceae</taxon>
        <taxon>Streptomyces</taxon>
    </lineage>
</organism>
<dbReference type="Proteomes" id="UP001257627">
    <property type="component" value="Unassembled WGS sequence"/>
</dbReference>
<sequence length="103" mass="10695">MNLTRLTTRAGLVAGTAALGLGALFAPAAGAATPPDSISKGDSGHGVWCVQHAVNNYYKTYYGRHSGVIAEDGQFGTSTADWVAWYQGRHGLNRPGSNGDSIS</sequence>
<dbReference type="Gene3D" id="1.10.101.10">
    <property type="entry name" value="PGBD-like superfamily/PGBD"/>
    <property type="match status" value="1"/>
</dbReference>
<comment type="caution">
    <text evidence="2">The sequence shown here is derived from an EMBL/GenBank/DDBJ whole genome shotgun (WGS) entry which is preliminary data.</text>
</comment>
<protein>
    <recommendedName>
        <fullName evidence="4">Peptidoglycan binding domain-containing protein</fullName>
    </recommendedName>
</protein>
<proteinExistence type="predicted"/>